<proteinExistence type="predicted"/>
<dbReference type="GO" id="GO:0003677">
    <property type="term" value="F:DNA binding"/>
    <property type="evidence" value="ECO:0007669"/>
    <property type="project" value="UniProtKB-KW"/>
</dbReference>
<dbReference type="InterPro" id="IPR010982">
    <property type="entry name" value="Lambda_DNA-bd_dom_sf"/>
</dbReference>
<dbReference type="Pfam" id="PF01381">
    <property type="entry name" value="HTH_3"/>
    <property type="match status" value="1"/>
</dbReference>
<dbReference type="CDD" id="cd00093">
    <property type="entry name" value="HTH_XRE"/>
    <property type="match status" value="1"/>
</dbReference>
<comment type="caution">
    <text evidence="3">The sequence shown here is derived from an EMBL/GenBank/DDBJ whole genome shotgun (WGS) entry which is preliminary data.</text>
</comment>
<dbReference type="PANTHER" id="PTHR46558:SF4">
    <property type="entry name" value="DNA-BIDING PHAGE PROTEIN"/>
    <property type="match status" value="1"/>
</dbReference>
<protein>
    <submittedName>
        <fullName evidence="3">Helix-turn-helix transcriptional regulator</fullName>
    </submittedName>
</protein>
<dbReference type="InterPro" id="IPR001387">
    <property type="entry name" value="Cro/C1-type_HTH"/>
</dbReference>
<gene>
    <name evidence="3" type="ORF">IAC10_05905</name>
</gene>
<dbReference type="SMART" id="SM00530">
    <property type="entry name" value="HTH_XRE"/>
    <property type="match status" value="1"/>
</dbReference>
<reference evidence="3" key="2">
    <citation type="journal article" date="2021" name="PeerJ">
        <title>Extensive microbial diversity within the chicken gut microbiome revealed by metagenomics and culture.</title>
        <authorList>
            <person name="Gilroy R."/>
            <person name="Ravi A."/>
            <person name="Getino M."/>
            <person name="Pursley I."/>
            <person name="Horton D.L."/>
            <person name="Alikhan N.F."/>
            <person name="Baker D."/>
            <person name="Gharbi K."/>
            <person name="Hall N."/>
            <person name="Watson M."/>
            <person name="Adriaenssens E.M."/>
            <person name="Foster-Nyarko E."/>
            <person name="Jarju S."/>
            <person name="Secka A."/>
            <person name="Antonio M."/>
            <person name="Oren A."/>
            <person name="Chaudhuri R.R."/>
            <person name="La Ragione R."/>
            <person name="Hildebrand F."/>
            <person name="Pallen M.J."/>
        </authorList>
    </citation>
    <scope>NUCLEOTIDE SEQUENCE</scope>
    <source>
        <strain evidence="3">6276</strain>
    </source>
</reference>
<dbReference type="SUPFAM" id="SSF47413">
    <property type="entry name" value="lambda repressor-like DNA-binding domains"/>
    <property type="match status" value="1"/>
</dbReference>
<evidence type="ECO:0000313" key="4">
    <source>
        <dbReference type="Proteomes" id="UP000823928"/>
    </source>
</evidence>
<evidence type="ECO:0000256" key="1">
    <source>
        <dbReference type="ARBA" id="ARBA00023125"/>
    </source>
</evidence>
<evidence type="ECO:0000259" key="2">
    <source>
        <dbReference type="PROSITE" id="PS50943"/>
    </source>
</evidence>
<evidence type="ECO:0000313" key="3">
    <source>
        <dbReference type="EMBL" id="HIS36148.1"/>
    </source>
</evidence>
<dbReference type="AlphaFoldDB" id="A0A9D1EYA2"/>
<reference evidence="3" key="1">
    <citation type="submission" date="2020-10" db="EMBL/GenBank/DDBJ databases">
        <authorList>
            <person name="Gilroy R."/>
        </authorList>
    </citation>
    <scope>NUCLEOTIDE SEQUENCE</scope>
    <source>
        <strain evidence="3">6276</strain>
    </source>
</reference>
<dbReference type="PROSITE" id="PS50943">
    <property type="entry name" value="HTH_CROC1"/>
    <property type="match status" value="1"/>
</dbReference>
<sequence>MDFEREIYTKLGKNIRKYRLAKNLSQEKLSELLDVNSKFIGHVERVERYISLKKLIQLSVILDVSLSSIFDFKDND</sequence>
<name>A0A9D1EYA2_9BACT</name>
<dbReference type="Proteomes" id="UP000823928">
    <property type="component" value="Unassembled WGS sequence"/>
</dbReference>
<dbReference type="Gene3D" id="1.10.260.40">
    <property type="entry name" value="lambda repressor-like DNA-binding domains"/>
    <property type="match status" value="1"/>
</dbReference>
<keyword evidence="1" id="KW-0238">DNA-binding</keyword>
<organism evidence="3 4">
    <name type="scientific">Candidatus Scatousia excrementigallinarum</name>
    <dbReference type="NCBI Taxonomy" id="2840935"/>
    <lineage>
        <taxon>Bacteria</taxon>
        <taxon>Candidatus Scatousia</taxon>
    </lineage>
</organism>
<accession>A0A9D1EYA2</accession>
<dbReference type="EMBL" id="DVIU01000119">
    <property type="protein sequence ID" value="HIS36148.1"/>
    <property type="molecule type" value="Genomic_DNA"/>
</dbReference>
<feature type="domain" description="HTH cro/C1-type" evidence="2">
    <location>
        <begin position="15"/>
        <end position="69"/>
    </location>
</feature>
<dbReference type="PANTHER" id="PTHR46558">
    <property type="entry name" value="TRACRIPTIONAL REGULATORY PROTEIN-RELATED-RELATED"/>
    <property type="match status" value="1"/>
</dbReference>